<feature type="region of interest" description="Disordered" evidence="1">
    <location>
        <begin position="1"/>
        <end position="26"/>
    </location>
</feature>
<dbReference type="SUPFAM" id="SSF141452">
    <property type="entry name" value="Hcp1-like"/>
    <property type="match status" value="1"/>
</dbReference>
<evidence type="ECO:0000313" key="2">
    <source>
        <dbReference type="EMBL" id="ENW69572.1"/>
    </source>
</evidence>
<dbReference type="InterPro" id="IPR053165">
    <property type="entry name" value="HSI-I_assembly_Hcp1"/>
</dbReference>
<evidence type="ECO:0000256" key="1">
    <source>
        <dbReference type="SAM" id="MobiDB-lite"/>
    </source>
</evidence>
<dbReference type="AlphaFoldDB" id="N9JCY1"/>
<dbReference type="InterPro" id="IPR036624">
    <property type="entry name" value="Hcp1-lik_sf"/>
</dbReference>
<dbReference type="PANTHER" id="PTHR36152">
    <property type="entry name" value="CYTOPLASMIC PROTEIN-RELATED"/>
    <property type="match status" value="1"/>
</dbReference>
<dbReference type="HOGENOM" id="CLU_112762_0_1_6"/>
<evidence type="ECO:0000313" key="3">
    <source>
        <dbReference type="Proteomes" id="UP000013021"/>
    </source>
</evidence>
<feature type="compositionally biased region" description="Basic residues" evidence="1">
    <location>
        <begin position="1"/>
        <end position="10"/>
    </location>
</feature>
<dbReference type="EMBL" id="APRE01000059">
    <property type="protein sequence ID" value="ENW69572.1"/>
    <property type="molecule type" value="Genomic_DNA"/>
</dbReference>
<proteinExistence type="predicted"/>
<name>N9JCY1_ACIBA</name>
<dbReference type="NCBIfam" id="TIGR03344">
    <property type="entry name" value="VI_effect_Hcp1"/>
    <property type="match status" value="1"/>
</dbReference>
<protein>
    <recommendedName>
        <fullName evidence="4">Type VI secretion system tube protein Hcp</fullName>
    </recommendedName>
</protein>
<comment type="caution">
    <text evidence="2">The sequence shown here is derived from an EMBL/GenBank/DDBJ whole genome shotgun (WGS) entry which is preliminary data.</text>
</comment>
<dbReference type="PATRIC" id="fig|1217629.3.peg.2766"/>
<gene>
    <name evidence="2" type="ORF">F913_02845</name>
</gene>
<dbReference type="Proteomes" id="UP000013021">
    <property type="component" value="Unassembled WGS sequence"/>
</dbReference>
<accession>N9JCY1</accession>
<feature type="compositionally biased region" description="Polar residues" evidence="1">
    <location>
        <begin position="11"/>
        <end position="24"/>
    </location>
</feature>
<dbReference type="Gene3D" id="2.30.110.20">
    <property type="entry name" value="Hcp1-like"/>
    <property type="match status" value="1"/>
</dbReference>
<evidence type="ECO:0008006" key="4">
    <source>
        <dbReference type="Google" id="ProtNLM"/>
    </source>
</evidence>
<reference evidence="2 3" key="1">
    <citation type="submission" date="2013-02" db="EMBL/GenBank/DDBJ databases">
        <title>The Genome Sequence of Acinetobacter baumannii NIPH 80.</title>
        <authorList>
            <consortium name="The Broad Institute Genome Sequencing Platform"/>
            <consortium name="The Broad Institute Genome Sequencing Center for Infectious Disease"/>
            <person name="Cerqueira G."/>
            <person name="Feldgarden M."/>
            <person name="Courvalin P."/>
            <person name="Perichon B."/>
            <person name="Grillot-Courvalin C."/>
            <person name="Clermont D."/>
            <person name="Rocha E."/>
            <person name="Yoon E.-J."/>
            <person name="Nemec A."/>
            <person name="Walker B."/>
            <person name="Young S.K."/>
            <person name="Zeng Q."/>
            <person name="Gargeya S."/>
            <person name="Fitzgerald M."/>
            <person name="Haas B."/>
            <person name="Abouelleil A."/>
            <person name="Alvarado L."/>
            <person name="Arachchi H.M."/>
            <person name="Berlin A.M."/>
            <person name="Chapman S.B."/>
            <person name="Dewar J."/>
            <person name="Goldberg J."/>
            <person name="Griggs A."/>
            <person name="Gujja S."/>
            <person name="Hansen M."/>
            <person name="Howarth C."/>
            <person name="Imamovic A."/>
            <person name="Larimer J."/>
            <person name="McCowan C."/>
            <person name="Murphy C."/>
            <person name="Neiman D."/>
            <person name="Pearson M."/>
            <person name="Priest M."/>
            <person name="Roberts A."/>
            <person name="Saif S."/>
            <person name="Shea T."/>
            <person name="Sisk P."/>
            <person name="Sykes S."/>
            <person name="Wortman J."/>
            <person name="Nusbaum C."/>
            <person name="Birren B."/>
        </authorList>
    </citation>
    <scope>NUCLEOTIDE SEQUENCE [LARGE SCALE GENOMIC DNA]</scope>
    <source>
        <strain evidence="2 3">NIPH 80</strain>
    </source>
</reference>
<sequence length="143" mass="15738">MGRAHQKGSHNIRQPKSATSSSVGGHTAERVEHSDMVFVKDLDATSPKLWEACSAGYTFDEVQIDFYRANGDKRIKYLQIKLKHVLVSSVTPTVNEEGVPTEAFGLKYAAVEWTYNQQDINGTAKGAVTKKWSLSNNTASYAA</sequence>
<dbReference type="Pfam" id="PF05638">
    <property type="entry name" value="T6SS_HCP"/>
    <property type="match status" value="1"/>
</dbReference>
<dbReference type="PANTHER" id="PTHR36152:SF1">
    <property type="entry name" value="UBIQUITIN-LIKE DOMAIN-CONTAINING PROTEIN"/>
    <property type="match status" value="1"/>
</dbReference>
<organism evidence="2 3">
    <name type="scientific">Acinetobacter baumannii NIPH 80</name>
    <dbReference type="NCBI Taxonomy" id="1217629"/>
    <lineage>
        <taxon>Bacteria</taxon>
        <taxon>Pseudomonadati</taxon>
        <taxon>Pseudomonadota</taxon>
        <taxon>Gammaproteobacteria</taxon>
        <taxon>Moraxellales</taxon>
        <taxon>Moraxellaceae</taxon>
        <taxon>Acinetobacter</taxon>
        <taxon>Acinetobacter calcoaceticus/baumannii complex</taxon>
    </lineage>
</organism>
<dbReference type="InterPro" id="IPR008514">
    <property type="entry name" value="T6SS_Hcp"/>
</dbReference>